<evidence type="ECO:0000313" key="1">
    <source>
        <dbReference type="EMBL" id="MBB6129114.1"/>
    </source>
</evidence>
<reference evidence="1 2" key="1">
    <citation type="submission" date="2020-08" db="EMBL/GenBank/DDBJ databases">
        <title>Genomic Encyclopedia of Type Strains, Phase IV (KMG-V): Genome sequencing to study the core and pangenomes of soil and plant-associated prokaryotes.</title>
        <authorList>
            <person name="Whitman W."/>
        </authorList>
    </citation>
    <scope>NUCLEOTIDE SEQUENCE [LARGE SCALE GENOMIC DNA]</scope>
    <source>
        <strain evidence="1 2">MP601</strain>
    </source>
</reference>
<comment type="caution">
    <text evidence="1">The sequence shown here is derived from an EMBL/GenBank/DDBJ whole genome shotgun (WGS) entry which is preliminary data.</text>
</comment>
<gene>
    <name evidence="1" type="ORF">HDF22_003239</name>
</gene>
<dbReference type="AlphaFoldDB" id="A0A1N7FAV6"/>
<evidence type="ECO:0000313" key="2">
    <source>
        <dbReference type="Proteomes" id="UP000548326"/>
    </source>
</evidence>
<accession>A0A1N7FAV6</accession>
<organism evidence="1 2">
    <name type="scientific">Mucilaginibacter lappiensis</name>
    <dbReference type="NCBI Taxonomy" id="354630"/>
    <lineage>
        <taxon>Bacteria</taxon>
        <taxon>Pseudomonadati</taxon>
        <taxon>Bacteroidota</taxon>
        <taxon>Sphingobacteriia</taxon>
        <taxon>Sphingobacteriales</taxon>
        <taxon>Sphingobacteriaceae</taxon>
        <taxon>Mucilaginibacter</taxon>
    </lineage>
</organism>
<dbReference type="EMBL" id="JACHCA010000008">
    <property type="protein sequence ID" value="MBB6129114.1"/>
    <property type="molecule type" value="Genomic_DNA"/>
</dbReference>
<dbReference type="Proteomes" id="UP000548326">
    <property type="component" value="Unassembled WGS sequence"/>
</dbReference>
<protein>
    <submittedName>
        <fullName evidence="1">Uncharacterized protein</fullName>
    </submittedName>
</protein>
<sequence>MKTNFGKPIKREEMKQIKGGIGIGCSIAGGSGKYWTQGCCHGLYTCPVSTLCVTSLDNCLN</sequence>
<proteinExistence type="predicted"/>
<name>A0A1N7FAV6_9SPHI</name>